<proteinExistence type="predicted"/>
<dbReference type="AlphaFoldDB" id="A0A9P4MXX1"/>
<evidence type="ECO:0000313" key="2">
    <source>
        <dbReference type="EMBL" id="KAF2257953.1"/>
    </source>
</evidence>
<feature type="region of interest" description="Disordered" evidence="1">
    <location>
        <begin position="30"/>
        <end position="79"/>
    </location>
</feature>
<organism evidence="2 3">
    <name type="scientific">Lojkania enalia</name>
    <dbReference type="NCBI Taxonomy" id="147567"/>
    <lineage>
        <taxon>Eukaryota</taxon>
        <taxon>Fungi</taxon>
        <taxon>Dikarya</taxon>
        <taxon>Ascomycota</taxon>
        <taxon>Pezizomycotina</taxon>
        <taxon>Dothideomycetes</taxon>
        <taxon>Pleosporomycetidae</taxon>
        <taxon>Pleosporales</taxon>
        <taxon>Pleosporales incertae sedis</taxon>
        <taxon>Lojkania</taxon>
    </lineage>
</organism>
<keyword evidence="3" id="KW-1185">Reference proteome</keyword>
<feature type="region of interest" description="Disordered" evidence="1">
    <location>
        <begin position="134"/>
        <end position="178"/>
    </location>
</feature>
<accession>A0A9P4MXX1</accession>
<comment type="caution">
    <text evidence="2">The sequence shown here is derived from an EMBL/GenBank/DDBJ whole genome shotgun (WGS) entry which is preliminary data.</text>
</comment>
<dbReference type="Proteomes" id="UP000800093">
    <property type="component" value="Unassembled WGS sequence"/>
</dbReference>
<protein>
    <submittedName>
        <fullName evidence="2">Uncharacterized protein</fullName>
    </submittedName>
</protein>
<dbReference type="EMBL" id="ML986805">
    <property type="protein sequence ID" value="KAF2257953.1"/>
    <property type="molecule type" value="Genomic_DNA"/>
</dbReference>
<sequence>MAISTLYINESESIGLANSENAYVGPINFNAPQLWHPKPLHSPPYSPEQAQPSSSSTQPTHNTHAPNHPHSPPNLSEATLSAHNSYNSEHAQQEQAEEVPRIERLQAAAQSLGFSLPAKALQRSKRGIREWIKSQGRGTQEHHSTRHPIPSQANKGGKSPQEEAPQEDAQHRFDDLDLPPRSNVLTACVLLTHNNSISRSAWARDERVRPERLQAAARSLEVELPKAFLRGREVI</sequence>
<reference evidence="3" key="1">
    <citation type="journal article" date="2020" name="Stud. Mycol.">
        <title>101 Dothideomycetes genomes: A test case for predicting lifestyles and emergence of pathogens.</title>
        <authorList>
            <person name="Haridas S."/>
            <person name="Albert R."/>
            <person name="Binder M."/>
            <person name="Bloem J."/>
            <person name="LaButti K."/>
            <person name="Salamov A."/>
            <person name="Andreopoulos B."/>
            <person name="Baker S."/>
            <person name="Barry K."/>
            <person name="Bills G."/>
            <person name="Bluhm B."/>
            <person name="Cannon C."/>
            <person name="Castanera R."/>
            <person name="Culley D."/>
            <person name="Daum C."/>
            <person name="Ezra D."/>
            <person name="Gonzalez J."/>
            <person name="Henrissat B."/>
            <person name="Kuo A."/>
            <person name="Liang C."/>
            <person name="Lipzen A."/>
            <person name="Lutzoni F."/>
            <person name="Magnuson J."/>
            <person name="Mondo S."/>
            <person name="Nolan M."/>
            <person name="Ohm R."/>
            <person name="Pangilinan J."/>
            <person name="Park H.-J."/>
            <person name="Ramirez L."/>
            <person name="Alfaro M."/>
            <person name="Sun H."/>
            <person name="Tritt A."/>
            <person name="Yoshinaga Y."/>
            <person name="Zwiers L.-H."/>
            <person name="Turgeon B."/>
            <person name="Goodwin S."/>
            <person name="Spatafora J."/>
            <person name="Crous P."/>
            <person name="Grigoriev I."/>
        </authorList>
    </citation>
    <scope>NUCLEOTIDE SEQUENCE [LARGE SCALE GENOMIC DNA]</scope>
    <source>
        <strain evidence="3">CBS 304.66</strain>
    </source>
</reference>
<evidence type="ECO:0000313" key="3">
    <source>
        <dbReference type="Proteomes" id="UP000800093"/>
    </source>
</evidence>
<name>A0A9P4MXX1_9PLEO</name>
<gene>
    <name evidence="2" type="ORF">CC78DRAFT_587726</name>
</gene>
<evidence type="ECO:0000256" key="1">
    <source>
        <dbReference type="SAM" id="MobiDB-lite"/>
    </source>
</evidence>
<feature type="compositionally biased region" description="Low complexity" evidence="1">
    <location>
        <begin position="47"/>
        <end position="68"/>
    </location>
</feature>